<accession>A0A4P2QDE1</accession>
<comment type="subcellular location">
    <subcellularLocation>
        <location evidence="1 7">Cell membrane</location>
        <topology evidence="1 7">Multi-pass membrane protein</topology>
    </subcellularLocation>
</comment>
<dbReference type="RefSeq" id="WP_242515718.1">
    <property type="nucleotide sequence ID" value="NZ_CP012670.1"/>
</dbReference>
<evidence type="ECO:0000256" key="2">
    <source>
        <dbReference type="ARBA" id="ARBA00022448"/>
    </source>
</evidence>
<feature type="transmembrane region" description="Helical" evidence="7">
    <location>
        <begin position="257"/>
        <end position="278"/>
    </location>
</feature>
<dbReference type="PANTHER" id="PTHR43744">
    <property type="entry name" value="ABC TRANSPORTER PERMEASE PROTEIN MG189-RELATED-RELATED"/>
    <property type="match status" value="1"/>
</dbReference>
<sequence>MTTREMTGREVTTRAMTTRGGAGARRLASDLLLVVVAVVWLGPYAWMTVTSLKTLPEITRAPAYPLPQALDLGAYREVLQAVPVMRYFANTLFMATAIALLQIALALPAGYALAKLRFAGRGAAFVLVLSCLLIPAQVTFVPVFTMLGSVGLVNTFAALILPFGVSALGTFLVRQALLSVPDEIIEAARMDGAGELRIIYGILGPMLRPTLSALFLFSFVFHYNDYFWPLVMTTDDQVRTLPLAIALLREQGTGVRWHVVMAGNVILSVPVLLVFAAAQRQLLRAVTARI</sequence>
<dbReference type="InterPro" id="IPR000515">
    <property type="entry name" value="MetI-like"/>
</dbReference>
<dbReference type="Pfam" id="PF00528">
    <property type="entry name" value="BPD_transp_1"/>
    <property type="match status" value="1"/>
</dbReference>
<evidence type="ECO:0000256" key="5">
    <source>
        <dbReference type="ARBA" id="ARBA00022989"/>
    </source>
</evidence>
<keyword evidence="2 7" id="KW-0813">Transport</keyword>
<name>A0A4P2QDE1_SORCE</name>
<dbReference type="AlphaFoldDB" id="A0A4P2QDE1"/>
<keyword evidence="6 7" id="KW-0472">Membrane</keyword>
<dbReference type="EMBL" id="CP012670">
    <property type="protein sequence ID" value="AUX27804.1"/>
    <property type="molecule type" value="Genomic_DNA"/>
</dbReference>
<keyword evidence="3" id="KW-1003">Cell membrane</keyword>
<comment type="similarity">
    <text evidence="7">Belongs to the binding-protein-dependent transport system permease family.</text>
</comment>
<keyword evidence="4 7" id="KW-0812">Transmembrane</keyword>
<evidence type="ECO:0000256" key="6">
    <source>
        <dbReference type="ARBA" id="ARBA00023136"/>
    </source>
</evidence>
<protein>
    <submittedName>
        <fullName evidence="9">ABC transporter permease</fullName>
    </submittedName>
</protein>
<dbReference type="Proteomes" id="UP000295781">
    <property type="component" value="Chromosome"/>
</dbReference>
<evidence type="ECO:0000313" key="9">
    <source>
        <dbReference type="EMBL" id="AUX27804.1"/>
    </source>
</evidence>
<dbReference type="PROSITE" id="PS50928">
    <property type="entry name" value="ABC_TM1"/>
    <property type="match status" value="1"/>
</dbReference>
<evidence type="ECO:0000256" key="7">
    <source>
        <dbReference type="RuleBase" id="RU363032"/>
    </source>
</evidence>
<dbReference type="GO" id="GO:0055085">
    <property type="term" value="P:transmembrane transport"/>
    <property type="evidence" value="ECO:0007669"/>
    <property type="project" value="InterPro"/>
</dbReference>
<proteinExistence type="inferred from homology"/>
<gene>
    <name evidence="9" type="primary">abc-msp</name>
    <name evidence="9" type="ORF">SOCEGT47_084020</name>
</gene>
<keyword evidence="5 7" id="KW-1133">Transmembrane helix</keyword>
<evidence type="ECO:0000256" key="1">
    <source>
        <dbReference type="ARBA" id="ARBA00004651"/>
    </source>
</evidence>
<reference evidence="9 10" key="1">
    <citation type="submission" date="2015-09" db="EMBL/GenBank/DDBJ databases">
        <title>Sorangium comparison.</title>
        <authorList>
            <person name="Zaburannyi N."/>
            <person name="Bunk B."/>
            <person name="Overmann J."/>
            <person name="Mueller R."/>
        </authorList>
    </citation>
    <scope>NUCLEOTIDE SEQUENCE [LARGE SCALE GENOMIC DNA]</scope>
    <source>
        <strain evidence="9 10">So ceGT47</strain>
    </source>
</reference>
<dbReference type="CDD" id="cd06261">
    <property type="entry name" value="TM_PBP2"/>
    <property type="match status" value="1"/>
</dbReference>
<feature type="transmembrane region" description="Helical" evidence="7">
    <location>
        <begin position="27"/>
        <end position="46"/>
    </location>
</feature>
<dbReference type="PANTHER" id="PTHR43744:SF12">
    <property type="entry name" value="ABC TRANSPORTER PERMEASE PROTEIN MG189-RELATED"/>
    <property type="match status" value="1"/>
</dbReference>
<feature type="transmembrane region" description="Helical" evidence="7">
    <location>
        <begin position="156"/>
        <end position="177"/>
    </location>
</feature>
<dbReference type="InterPro" id="IPR035906">
    <property type="entry name" value="MetI-like_sf"/>
</dbReference>
<feature type="domain" description="ABC transmembrane type-1" evidence="8">
    <location>
        <begin position="88"/>
        <end position="278"/>
    </location>
</feature>
<dbReference type="SUPFAM" id="SSF161098">
    <property type="entry name" value="MetI-like"/>
    <property type="match status" value="1"/>
</dbReference>
<evidence type="ECO:0000259" key="8">
    <source>
        <dbReference type="PROSITE" id="PS50928"/>
    </source>
</evidence>
<dbReference type="GO" id="GO:0005886">
    <property type="term" value="C:plasma membrane"/>
    <property type="evidence" value="ECO:0007669"/>
    <property type="project" value="UniProtKB-SubCell"/>
</dbReference>
<evidence type="ECO:0000256" key="4">
    <source>
        <dbReference type="ARBA" id="ARBA00022692"/>
    </source>
</evidence>
<evidence type="ECO:0000256" key="3">
    <source>
        <dbReference type="ARBA" id="ARBA00022475"/>
    </source>
</evidence>
<feature type="transmembrane region" description="Helical" evidence="7">
    <location>
        <begin position="123"/>
        <end position="144"/>
    </location>
</feature>
<dbReference type="Gene3D" id="1.10.3720.10">
    <property type="entry name" value="MetI-like"/>
    <property type="match status" value="1"/>
</dbReference>
<feature type="transmembrane region" description="Helical" evidence="7">
    <location>
        <begin position="198"/>
        <end position="223"/>
    </location>
</feature>
<organism evidence="9 10">
    <name type="scientific">Sorangium cellulosum</name>
    <name type="common">Polyangium cellulosum</name>
    <dbReference type="NCBI Taxonomy" id="56"/>
    <lineage>
        <taxon>Bacteria</taxon>
        <taxon>Pseudomonadati</taxon>
        <taxon>Myxococcota</taxon>
        <taxon>Polyangia</taxon>
        <taxon>Polyangiales</taxon>
        <taxon>Polyangiaceae</taxon>
        <taxon>Sorangium</taxon>
    </lineage>
</organism>
<feature type="transmembrane region" description="Helical" evidence="7">
    <location>
        <begin position="87"/>
        <end position="111"/>
    </location>
</feature>
<evidence type="ECO:0000313" key="10">
    <source>
        <dbReference type="Proteomes" id="UP000295781"/>
    </source>
</evidence>